<name>A0A6C0U468_9GAMM</name>
<dbReference type="GO" id="GO:0006281">
    <property type="term" value="P:DNA repair"/>
    <property type="evidence" value="ECO:0007669"/>
    <property type="project" value="UniProtKB-UniRule"/>
</dbReference>
<evidence type="ECO:0000313" key="8">
    <source>
        <dbReference type="EMBL" id="QIB65175.1"/>
    </source>
</evidence>
<dbReference type="GO" id="GO:0005524">
    <property type="term" value="F:ATP binding"/>
    <property type="evidence" value="ECO:0007669"/>
    <property type="project" value="InterPro"/>
</dbReference>
<comment type="function">
    <text evidence="6">The RuvA-RuvB-RuvC complex processes Holliday junction (HJ) DNA during genetic recombination and DNA repair, while the RuvA-RuvB complex plays an important role in the rescue of blocked DNA replication forks via replication fork reversal (RFR). RuvA specifically binds to HJ cruciform DNA, conferring on it an open structure. The RuvB hexamer acts as an ATP-dependent pump, pulling dsDNA into and through the RuvAB complex. HJ branch migration allows RuvC to scan DNA until it finds its consensus sequence, where it cleaves and resolves the cruciform DNA.</text>
</comment>
<evidence type="ECO:0000256" key="5">
    <source>
        <dbReference type="ARBA" id="ARBA00023204"/>
    </source>
</evidence>
<dbReference type="SUPFAM" id="SSF50249">
    <property type="entry name" value="Nucleic acid-binding proteins"/>
    <property type="match status" value="1"/>
</dbReference>
<keyword evidence="4 6" id="KW-0233">DNA recombination</keyword>
<keyword evidence="9" id="KW-1185">Reference proteome</keyword>
<dbReference type="GO" id="GO:0006310">
    <property type="term" value="P:DNA recombination"/>
    <property type="evidence" value="ECO:0007669"/>
    <property type="project" value="UniProtKB-UniRule"/>
</dbReference>
<evidence type="ECO:0000259" key="7">
    <source>
        <dbReference type="SMART" id="SM00278"/>
    </source>
</evidence>
<comment type="subcellular location">
    <subcellularLocation>
        <location evidence="6">Cytoplasm</location>
    </subcellularLocation>
</comment>
<dbReference type="AlphaFoldDB" id="A0A6C0U468"/>
<dbReference type="InterPro" id="IPR010994">
    <property type="entry name" value="RuvA_2-like"/>
</dbReference>
<sequence length="204" mass="21860">MIGRIRGTLVYKQPPDILVEVGGVGYDIQVPMSTLFQLPALGTEVTLLTQFVVREDAQLLYGFIDERDRALFRQLVKVSGVGPKLALTILSGMDSTQFARSVQRDDLSALVALPGVGKKTAERLLVEMRDKLKDWLGQWSGDGELPAAAGQPPAGTRVADAEGALIALGYKPAEASRMVAAVNDASAGDSEDLIRRALKAVVSR</sequence>
<proteinExistence type="inferred from homology"/>
<gene>
    <name evidence="6 8" type="primary">ruvA</name>
    <name evidence="8" type="ORF">G3T16_06920</name>
</gene>
<dbReference type="InterPro" id="IPR013849">
    <property type="entry name" value="DNA_helicase_Holl-junc_RuvA_I"/>
</dbReference>
<dbReference type="InterPro" id="IPR036267">
    <property type="entry name" value="RuvA_C_sf"/>
</dbReference>
<keyword evidence="5 6" id="KW-0234">DNA repair</keyword>
<keyword evidence="3 6" id="KW-0238">DNA-binding</keyword>
<dbReference type="Proteomes" id="UP000477680">
    <property type="component" value="Chromosome"/>
</dbReference>
<dbReference type="Gene3D" id="1.10.8.10">
    <property type="entry name" value="DNA helicase RuvA subunit, C-terminal domain"/>
    <property type="match status" value="1"/>
</dbReference>
<dbReference type="SMART" id="SM00278">
    <property type="entry name" value="HhH1"/>
    <property type="match status" value="2"/>
</dbReference>
<protein>
    <recommendedName>
        <fullName evidence="6">Holliday junction branch migration complex subunit RuvA</fullName>
    </recommendedName>
</protein>
<dbReference type="InterPro" id="IPR003583">
    <property type="entry name" value="Hlx-hairpin-Hlx_DNA-bd_motif"/>
</dbReference>
<accession>A0A6C0U468</accession>
<dbReference type="InterPro" id="IPR000085">
    <property type="entry name" value="RuvA"/>
</dbReference>
<dbReference type="GO" id="GO:0009378">
    <property type="term" value="F:four-way junction helicase activity"/>
    <property type="evidence" value="ECO:0007669"/>
    <property type="project" value="InterPro"/>
</dbReference>
<keyword evidence="1 6" id="KW-0963">Cytoplasm</keyword>
<evidence type="ECO:0000256" key="3">
    <source>
        <dbReference type="ARBA" id="ARBA00023125"/>
    </source>
</evidence>
<comment type="caution">
    <text evidence="6">Lacks conserved residue(s) required for the propagation of feature annotation.</text>
</comment>
<dbReference type="SUPFAM" id="SSF47781">
    <property type="entry name" value="RuvA domain 2-like"/>
    <property type="match status" value="1"/>
</dbReference>
<keyword evidence="2 6" id="KW-0227">DNA damage</keyword>
<dbReference type="GO" id="GO:0005737">
    <property type="term" value="C:cytoplasm"/>
    <property type="evidence" value="ECO:0007669"/>
    <property type="project" value="UniProtKB-SubCell"/>
</dbReference>
<dbReference type="Gene3D" id="1.10.150.20">
    <property type="entry name" value="5' to 3' exonuclease, C-terminal subdomain"/>
    <property type="match status" value="1"/>
</dbReference>
<dbReference type="Gene3D" id="2.40.50.140">
    <property type="entry name" value="Nucleic acid-binding proteins"/>
    <property type="match status" value="1"/>
</dbReference>
<comment type="subunit">
    <text evidence="6">Homotetramer. Forms an RuvA(8)-RuvB(12)-Holliday junction (HJ) complex. HJ DNA is sandwiched between 2 RuvA tetramers; dsDNA enters through RuvA and exits via RuvB. An RuvB hexamer assembles on each DNA strand where it exits the tetramer. Each RuvB hexamer is contacted by two RuvA subunits (via domain III) on 2 adjacent RuvB subunits; this complex drives branch migration. In the full resolvosome a probable DNA-RuvA(4)-RuvB(12)-RuvC(2) complex forms which resolves the HJ.</text>
</comment>
<dbReference type="Pfam" id="PF14520">
    <property type="entry name" value="HHH_5"/>
    <property type="match status" value="1"/>
</dbReference>
<feature type="domain" description="Helix-hairpin-helix DNA-binding motif class 1" evidence="7">
    <location>
        <begin position="73"/>
        <end position="92"/>
    </location>
</feature>
<feature type="domain" description="Helix-hairpin-helix DNA-binding motif class 1" evidence="7">
    <location>
        <begin position="108"/>
        <end position="127"/>
    </location>
</feature>
<dbReference type="RefSeq" id="WP_163494415.1">
    <property type="nucleotide sequence ID" value="NZ_CP048711.1"/>
</dbReference>
<dbReference type="NCBIfam" id="TIGR00084">
    <property type="entry name" value="ruvA"/>
    <property type="match status" value="1"/>
</dbReference>
<dbReference type="GO" id="GO:0009379">
    <property type="term" value="C:Holliday junction helicase complex"/>
    <property type="evidence" value="ECO:0007669"/>
    <property type="project" value="InterPro"/>
</dbReference>
<dbReference type="InterPro" id="IPR011114">
    <property type="entry name" value="RuvA_C"/>
</dbReference>
<dbReference type="KEGG" id="kim:G3T16_06920"/>
<dbReference type="Pfam" id="PF01330">
    <property type="entry name" value="RuvA_N"/>
    <property type="match status" value="1"/>
</dbReference>
<dbReference type="GO" id="GO:0000400">
    <property type="term" value="F:four-way junction DNA binding"/>
    <property type="evidence" value="ECO:0007669"/>
    <property type="project" value="UniProtKB-UniRule"/>
</dbReference>
<feature type="region of interest" description="Domain III" evidence="6">
    <location>
        <begin position="149"/>
        <end position="204"/>
    </location>
</feature>
<comment type="similarity">
    <text evidence="6">Belongs to the RuvA family.</text>
</comment>
<dbReference type="GO" id="GO:0048476">
    <property type="term" value="C:Holliday junction resolvase complex"/>
    <property type="evidence" value="ECO:0007669"/>
    <property type="project" value="UniProtKB-UniRule"/>
</dbReference>
<dbReference type="CDD" id="cd14332">
    <property type="entry name" value="UBA_RuvA_C"/>
    <property type="match status" value="1"/>
</dbReference>
<evidence type="ECO:0000256" key="1">
    <source>
        <dbReference type="ARBA" id="ARBA00022490"/>
    </source>
</evidence>
<dbReference type="InterPro" id="IPR012340">
    <property type="entry name" value="NA-bd_OB-fold"/>
</dbReference>
<dbReference type="HAMAP" id="MF_00031">
    <property type="entry name" value="DNA_HJ_migration_RuvA"/>
    <property type="match status" value="1"/>
</dbReference>
<organism evidence="8 9">
    <name type="scientific">Kineobactrum salinum</name>
    <dbReference type="NCBI Taxonomy" id="2708301"/>
    <lineage>
        <taxon>Bacteria</taxon>
        <taxon>Pseudomonadati</taxon>
        <taxon>Pseudomonadota</taxon>
        <taxon>Gammaproteobacteria</taxon>
        <taxon>Cellvibrionales</taxon>
        <taxon>Halieaceae</taxon>
        <taxon>Kineobactrum</taxon>
    </lineage>
</organism>
<dbReference type="SUPFAM" id="SSF46929">
    <property type="entry name" value="DNA helicase RuvA subunit, C-terminal domain"/>
    <property type="match status" value="1"/>
</dbReference>
<evidence type="ECO:0000256" key="4">
    <source>
        <dbReference type="ARBA" id="ARBA00023172"/>
    </source>
</evidence>
<comment type="domain">
    <text evidence="6">Has three domains with a flexible linker between the domains II and III and assumes an 'L' shape. Domain III is highly mobile and contacts RuvB.</text>
</comment>
<evidence type="ECO:0000256" key="6">
    <source>
        <dbReference type="HAMAP-Rule" id="MF_00031"/>
    </source>
</evidence>
<reference evidence="8 9" key="1">
    <citation type="submission" date="2020-02" db="EMBL/GenBank/DDBJ databases">
        <title>Genome sequencing for Kineobactrum sp. M2.</title>
        <authorList>
            <person name="Park S.-J."/>
        </authorList>
    </citation>
    <scope>NUCLEOTIDE SEQUENCE [LARGE SCALE GENOMIC DNA]</scope>
    <source>
        <strain evidence="8 9">M2</strain>
    </source>
</reference>
<evidence type="ECO:0000256" key="2">
    <source>
        <dbReference type="ARBA" id="ARBA00022763"/>
    </source>
</evidence>
<evidence type="ECO:0000313" key="9">
    <source>
        <dbReference type="Proteomes" id="UP000477680"/>
    </source>
</evidence>
<dbReference type="Pfam" id="PF07499">
    <property type="entry name" value="RuvA_C"/>
    <property type="match status" value="1"/>
</dbReference>
<feature type="region of interest" description="Domain I" evidence="6">
    <location>
        <begin position="1"/>
        <end position="64"/>
    </location>
</feature>
<dbReference type="EMBL" id="CP048711">
    <property type="protein sequence ID" value="QIB65175.1"/>
    <property type="molecule type" value="Genomic_DNA"/>
</dbReference>